<protein>
    <submittedName>
        <fullName evidence="1">Uncharacterized protein</fullName>
    </submittedName>
</protein>
<dbReference type="KEGG" id="eva:EIB75_00885"/>
<dbReference type="RefSeq" id="WP_124985392.1">
    <property type="nucleotide sequence ID" value="NZ_CP034160.1"/>
</dbReference>
<sequence length="307" mass="34177">MPANFPEIWLKRVIRNIDKNTAATFLDGIPELDADVSVINEGDATEQNKIYVAVTDFDVDVLINNTTYPIDAQVYEDGTVEITLDKYQTKVVTVSDDKVKGASYDKIDAVTKSHSTSISKGKFKKAIHSLAPADATNEKMPVLVATGGTEGLQDSTGRKRLTYEDLVALKNECDNAGVAEDNRRLVLCTNHWNDLLLDRKNFGNQLIDYVKGKPNPVICDFELHKYGGNPVYDVAAKTKKPYGTVIGAGMRRASIMFVTTNVAKKTGTTKQYFAKAENDPEHQTNRMNYRHYFVAKRFQNRDAAAII</sequence>
<reference evidence="1" key="1">
    <citation type="submission" date="2018-11" db="EMBL/GenBank/DDBJ databases">
        <title>Proposal to divide the Flavobacteriaceae and reorganize its genera based on Amino Acid Identity values calculated from whole genome sequences.</title>
        <authorList>
            <person name="Nicholson A.C."/>
            <person name="Gulvik C.A."/>
            <person name="Whitney A.M."/>
            <person name="Humrighouse B.W."/>
            <person name="Bell M."/>
            <person name="Holmes B."/>
            <person name="Steigerwalt A."/>
            <person name="Villarma A."/>
            <person name="Sheth M."/>
            <person name="Batra D."/>
            <person name="Pryor J."/>
            <person name="Bernardet J.-F."/>
            <person name="Hugo C."/>
            <person name="Kampfer P."/>
            <person name="Newman J."/>
            <person name="Mcquiston J.R."/>
        </authorList>
    </citation>
    <scope>NUCLEOTIDE SEQUENCE [LARGE SCALE GENOMIC DNA]</scope>
    <source>
        <strain evidence="1">H6466</strain>
    </source>
</reference>
<reference evidence="3" key="2">
    <citation type="submission" date="2018-11" db="EMBL/GenBank/DDBJ databases">
        <title>Proposal to divide the Flavobacteriaceae and reorganize its genera based on Amino Acid Identity values calculated from whole genome sequences.</title>
        <authorList>
            <person name="Nicholson A.C."/>
            <person name="Gulvik C.A."/>
            <person name="Whitney A.M."/>
            <person name="Sheth M."/>
            <person name="Batra D."/>
            <person name="Pryor J."/>
            <person name="Bernardet J.-F."/>
            <person name="Hugo C."/>
            <person name="Kampfer P."/>
            <person name="Newman J.D."/>
            <person name="McQuiston J.R."/>
        </authorList>
    </citation>
    <scope>NUCLEOTIDE SEQUENCE [LARGE SCALE GENOMIC DNA]</scope>
    <source>
        <strain evidence="3">H6466</strain>
    </source>
</reference>
<gene>
    <name evidence="1" type="ORF">EIB75_00885</name>
    <name evidence="2" type="ORF">EIB75_10665</name>
</gene>
<dbReference type="EMBL" id="CP034160">
    <property type="protein sequence ID" value="AZI55684.1"/>
    <property type="molecule type" value="Genomic_DNA"/>
</dbReference>
<evidence type="ECO:0000313" key="2">
    <source>
        <dbReference type="EMBL" id="AZI55684.1"/>
    </source>
</evidence>
<dbReference type="EMBL" id="CP034160">
    <property type="protein sequence ID" value="AZI53897.1"/>
    <property type="molecule type" value="Genomic_DNA"/>
</dbReference>
<dbReference type="KEGG" id="eva:EIB75_10665"/>
<dbReference type="Proteomes" id="UP000272316">
    <property type="component" value="Chromosome"/>
</dbReference>
<name>A0A3G8ZB96_9FLAO</name>
<proteinExistence type="predicted"/>
<organism evidence="1 3">
    <name type="scientific">Epilithonimonas vandammei</name>
    <dbReference type="NCBI Taxonomy" id="2487072"/>
    <lineage>
        <taxon>Bacteria</taxon>
        <taxon>Pseudomonadati</taxon>
        <taxon>Bacteroidota</taxon>
        <taxon>Flavobacteriia</taxon>
        <taxon>Flavobacteriales</taxon>
        <taxon>Weeksellaceae</taxon>
        <taxon>Chryseobacterium group</taxon>
        <taxon>Epilithonimonas</taxon>
    </lineage>
</organism>
<accession>A0A3G8ZB96</accession>
<dbReference type="AlphaFoldDB" id="A0A3G8ZB96"/>
<evidence type="ECO:0000313" key="1">
    <source>
        <dbReference type="EMBL" id="AZI53897.1"/>
    </source>
</evidence>
<evidence type="ECO:0000313" key="3">
    <source>
        <dbReference type="Proteomes" id="UP000272316"/>
    </source>
</evidence>